<reference evidence="1 2" key="2">
    <citation type="journal article" date="2016" name="Genome Announc.">
        <title>Draft Genome Sequence of the N2-Fixing Cyanobacterium Nostoc piscinale CENA21, Isolated from the Brazilian Amazon Floodplain.</title>
        <authorList>
            <person name="Leao T."/>
            <person name="Guimaraes P.I."/>
            <person name="de Melo A.G."/>
            <person name="Ramos R.T."/>
            <person name="Leao P.N."/>
            <person name="Silva A."/>
            <person name="Fiore M.F."/>
            <person name="Schneider M.P."/>
        </authorList>
    </citation>
    <scope>NUCLEOTIDE SEQUENCE [LARGE SCALE GENOMIC DNA]</scope>
    <source>
        <strain evidence="1 2">CENA21</strain>
    </source>
</reference>
<organism evidence="1 2">
    <name type="scientific">Nostoc piscinale CENA21</name>
    <dbReference type="NCBI Taxonomy" id="224013"/>
    <lineage>
        <taxon>Bacteria</taxon>
        <taxon>Bacillati</taxon>
        <taxon>Cyanobacteriota</taxon>
        <taxon>Cyanophyceae</taxon>
        <taxon>Nostocales</taxon>
        <taxon>Nostocaceae</taxon>
        <taxon>Nostoc</taxon>
    </lineage>
</organism>
<reference evidence="2" key="1">
    <citation type="submission" date="2015-07" db="EMBL/GenBank/DDBJ databases">
        <title>Genome Of Nitrogen-Fixing Cyanobacterium Nostoc piscinale CENA21 From Solimoes/Amazon River Floodplain Sediments And Comparative Genomics To Uncover Biosynthetic Natural Products Potential.</title>
        <authorList>
            <person name="Leao T.F."/>
            <person name="Leao P.N."/>
            <person name="Guimaraes P.I."/>
            <person name="de Melo A.G.C."/>
            <person name="Ramos R.T.J."/>
            <person name="Silva A."/>
            <person name="Fiore M.F."/>
            <person name="Schneider M.P.C."/>
        </authorList>
    </citation>
    <scope>NUCLEOTIDE SEQUENCE [LARGE SCALE GENOMIC DNA]</scope>
    <source>
        <strain evidence="2">CENA21</strain>
    </source>
</reference>
<sequence length="114" mass="12621">MPLRFLVIMLNNSSNTVEVIRFNNCTHGEKTFTKNVGDEVLNENSNRQYAVFVNNSLYDITLILGDKSKGTVGKGIILKPRGGSYEINQTNLYVGKVSAISANNCKLSFVECVE</sequence>
<dbReference type="KEGG" id="npz:ACX27_09170"/>
<dbReference type="EMBL" id="CP012036">
    <property type="protein sequence ID" value="ALF52983.1"/>
    <property type="molecule type" value="Genomic_DNA"/>
</dbReference>
<proteinExistence type="predicted"/>
<accession>A0A0M3V4Z3</accession>
<dbReference type="PATRIC" id="fig|224013.5.peg.2224"/>
<dbReference type="STRING" id="224013.ACX27_09170"/>
<dbReference type="Proteomes" id="UP000062645">
    <property type="component" value="Chromosome"/>
</dbReference>
<protein>
    <submittedName>
        <fullName evidence="1">Uncharacterized protein</fullName>
    </submittedName>
</protein>
<evidence type="ECO:0000313" key="1">
    <source>
        <dbReference type="EMBL" id="ALF52983.1"/>
    </source>
</evidence>
<evidence type="ECO:0000313" key="2">
    <source>
        <dbReference type="Proteomes" id="UP000062645"/>
    </source>
</evidence>
<keyword evidence="2" id="KW-1185">Reference proteome</keyword>
<gene>
    <name evidence="1" type="ORF">ACX27_09170</name>
</gene>
<dbReference type="AlphaFoldDB" id="A0A0M3V4Z3"/>
<name>A0A0M3V4Z3_9NOSO</name>